<evidence type="ECO:0000256" key="5">
    <source>
        <dbReference type="ARBA" id="ARBA00022927"/>
    </source>
</evidence>
<keyword evidence="5 9" id="KW-0653">Protein transport</keyword>
<protein>
    <recommendedName>
        <fullName evidence="9">Protein translocase subunit SecE</fullName>
    </recommendedName>
</protein>
<evidence type="ECO:0000256" key="4">
    <source>
        <dbReference type="ARBA" id="ARBA00022692"/>
    </source>
</evidence>
<dbReference type="GO" id="GO:0065002">
    <property type="term" value="P:intracellular protein transmembrane transport"/>
    <property type="evidence" value="ECO:0007669"/>
    <property type="project" value="UniProtKB-UniRule"/>
</dbReference>
<comment type="caution">
    <text evidence="10">The sequence shown here is derived from an EMBL/GenBank/DDBJ whole genome shotgun (WGS) entry which is preliminary data.</text>
</comment>
<keyword evidence="8 9" id="KW-0472">Membrane</keyword>
<dbReference type="InterPro" id="IPR005807">
    <property type="entry name" value="SecE_bac"/>
</dbReference>
<keyword evidence="7 9" id="KW-0811">Translocation</keyword>
<dbReference type="GO" id="GO:0009306">
    <property type="term" value="P:protein secretion"/>
    <property type="evidence" value="ECO:0007669"/>
    <property type="project" value="UniProtKB-UniRule"/>
</dbReference>
<keyword evidence="4 9" id="KW-0812">Transmembrane</keyword>
<sequence>MFSKIRNYFAGARQEFKHIQWPTAKATQRLTLVVIGLSLVVAVYLGAFDFLFTTILQRILGIV</sequence>
<reference evidence="11" key="1">
    <citation type="submission" date="2017-09" db="EMBL/GenBank/DDBJ databases">
        <title>Depth-based differentiation of microbial function through sediment-hosted aquifers and enrichment of novel symbionts in the deep terrestrial subsurface.</title>
        <authorList>
            <person name="Probst A.J."/>
            <person name="Ladd B."/>
            <person name="Jarett J.K."/>
            <person name="Geller-Mcgrath D.E."/>
            <person name="Sieber C.M.K."/>
            <person name="Emerson J.B."/>
            <person name="Anantharaman K."/>
            <person name="Thomas B.C."/>
            <person name="Malmstrom R."/>
            <person name="Stieglmeier M."/>
            <person name="Klingl A."/>
            <person name="Woyke T."/>
            <person name="Ryan C.M."/>
            <person name="Banfield J.F."/>
        </authorList>
    </citation>
    <scope>NUCLEOTIDE SEQUENCE [LARGE SCALE GENOMIC DNA]</scope>
</reference>
<dbReference type="GO" id="GO:0008320">
    <property type="term" value="F:protein transmembrane transporter activity"/>
    <property type="evidence" value="ECO:0007669"/>
    <property type="project" value="UniProtKB-UniRule"/>
</dbReference>
<evidence type="ECO:0000256" key="2">
    <source>
        <dbReference type="ARBA" id="ARBA00022448"/>
    </source>
</evidence>
<dbReference type="GO" id="GO:0043952">
    <property type="term" value="P:protein transport by the Sec complex"/>
    <property type="evidence" value="ECO:0007669"/>
    <property type="project" value="UniProtKB-UniRule"/>
</dbReference>
<name>A0A2H0UQI2_9BACT</name>
<proteinExistence type="inferred from homology"/>
<dbReference type="HAMAP" id="MF_00422">
    <property type="entry name" value="SecE"/>
    <property type="match status" value="1"/>
</dbReference>
<organism evidence="10 11">
    <name type="scientific">Candidatus Harrisonbacteria bacterium CG10_big_fil_rev_8_21_14_0_10_44_23</name>
    <dbReference type="NCBI Taxonomy" id="1974585"/>
    <lineage>
        <taxon>Bacteria</taxon>
        <taxon>Candidatus Harrisoniibacteriota</taxon>
    </lineage>
</organism>
<dbReference type="GO" id="GO:0005886">
    <property type="term" value="C:plasma membrane"/>
    <property type="evidence" value="ECO:0007669"/>
    <property type="project" value="UniProtKB-SubCell"/>
</dbReference>
<dbReference type="PANTHER" id="PTHR33910">
    <property type="entry name" value="PROTEIN TRANSLOCASE SUBUNIT SECE"/>
    <property type="match status" value="1"/>
</dbReference>
<dbReference type="AlphaFoldDB" id="A0A2H0UQI2"/>
<gene>
    <name evidence="9 10" type="primary">secE</name>
    <name evidence="10" type="ORF">COU09_00975</name>
</gene>
<evidence type="ECO:0000256" key="1">
    <source>
        <dbReference type="ARBA" id="ARBA00004370"/>
    </source>
</evidence>
<evidence type="ECO:0000256" key="3">
    <source>
        <dbReference type="ARBA" id="ARBA00022475"/>
    </source>
</evidence>
<evidence type="ECO:0000313" key="10">
    <source>
        <dbReference type="EMBL" id="PIR88648.1"/>
    </source>
</evidence>
<evidence type="ECO:0000256" key="9">
    <source>
        <dbReference type="HAMAP-Rule" id="MF_00422"/>
    </source>
</evidence>
<dbReference type="NCBIfam" id="TIGR00964">
    <property type="entry name" value="secE_bact"/>
    <property type="match status" value="1"/>
</dbReference>
<comment type="subunit">
    <text evidence="9">Component of the Sec protein translocase complex. Heterotrimer consisting of SecY, SecE and SecG subunits. The heterotrimers can form oligomers, although 1 heterotrimer is thought to be able to translocate proteins. Interacts with the ribosome. Interacts with SecDF, and other proteins may be involved. Interacts with SecA.</text>
</comment>
<dbReference type="InterPro" id="IPR001901">
    <property type="entry name" value="Translocase_SecE/Sec61-g"/>
</dbReference>
<keyword evidence="3 9" id="KW-1003">Cell membrane</keyword>
<comment type="similarity">
    <text evidence="9">Belongs to the SecE/SEC61-gamma family.</text>
</comment>
<feature type="transmembrane region" description="Helical" evidence="9">
    <location>
        <begin position="30"/>
        <end position="52"/>
    </location>
</feature>
<dbReference type="GO" id="GO:0006605">
    <property type="term" value="P:protein targeting"/>
    <property type="evidence" value="ECO:0007669"/>
    <property type="project" value="UniProtKB-UniRule"/>
</dbReference>
<dbReference type="InterPro" id="IPR038379">
    <property type="entry name" value="SecE_sf"/>
</dbReference>
<accession>A0A2H0UQI2</accession>
<comment type="subcellular location">
    <subcellularLocation>
        <location evidence="9">Cell membrane</location>
        <topology evidence="9">Single-pass membrane protein</topology>
    </subcellularLocation>
    <subcellularLocation>
        <location evidence="1">Membrane</location>
    </subcellularLocation>
</comment>
<comment type="function">
    <text evidence="9">Essential subunit of the Sec protein translocation channel SecYEG. Clamps together the 2 halves of SecY. May contact the channel plug during translocation.</text>
</comment>
<dbReference type="EMBL" id="PFBB01000012">
    <property type="protein sequence ID" value="PIR88648.1"/>
    <property type="molecule type" value="Genomic_DNA"/>
</dbReference>
<dbReference type="Proteomes" id="UP000229615">
    <property type="component" value="Unassembled WGS sequence"/>
</dbReference>
<evidence type="ECO:0000256" key="7">
    <source>
        <dbReference type="ARBA" id="ARBA00023010"/>
    </source>
</evidence>
<keyword evidence="2 9" id="KW-0813">Transport</keyword>
<evidence type="ECO:0000313" key="11">
    <source>
        <dbReference type="Proteomes" id="UP000229615"/>
    </source>
</evidence>
<dbReference type="Pfam" id="PF00584">
    <property type="entry name" value="SecE"/>
    <property type="match status" value="1"/>
</dbReference>
<dbReference type="PANTHER" id="PTHR33910:SF1">
    <property type="entry name" value="PROTEIN TRANSLOCASE SUBUNIT SECE"/>
    <property type="match status" value="1"/>
</dbReference>
<keyword evidence="6 9" id="KW-1133">Transmembrane helix</keyword>
<dbReference type="Gene3D" id="1.20.5.1030">
    <property type="entry name" value="Preprotein translocase secy subunit"/>
    <property type="match status" value="1"/>
</dbReference>
<evidence type="ECO:0000256" key="8">
    <source>
        <dbReference type="ARBA" id="ARBA00023136"/>
    </source>
</evidence>
<evidence type="ECO:0000256" key="6">
    <source>
        <dbReference type="ARBA" id="ARBA00022989"/>
    </source>
</evidence>